<dbReference type="InterPro" id="IPR050372">
    <property type="entry name" value="Neurexin-related_CASP"/>
</dbReference>
<dbReference type="OrthoDB" id="5813223at2759"/>
<accession>A0A8S3YGY9</accession>
<keyword evidence="4" id="KW-0472">Membrane</keyword>
<keyword evidence="1 2" id="KW-1015">Disulfide bond</keyword>
<dbReference type="GO" id="GO:0016020">
    <property type="term" value="C:membrane"/>
    <property type="evidence" value="ECO:0007669"/>
    <property type="project" value="UniProtKB-SubCell"/>
</dbReference>
<dbReference type="PROSITE" id="PS50026">
    <property type="entry name" value="EGF_3"/>
    <property type="match status" value="3"/>
</dbReference>
<sequence>LNSDQWHTVDLRVDVNKAEMRLTLNEEISRETIKAYSWGNAAEVLDWGHLTTLVSLGGTKRTSVDFKPYVGCITDVMYALADGTLTSPHFNTTEGVADGCVDRCQGDRLCNLGKCVNDYTAMHCDCYGTDYEGQNCEIEASTTVTFRGYEWMTYQLYMQSGERVFTDYTRISLEFKTDRGSGVLLYAVGGTPYHNHITVSIYSGAVHASVSFEQDDLTFSEGIGLDDSRWHNMTIYHYRDVIIFYLDGKATGKKVTKGDWYLSLDPYIYIGGGDSFVETKGLPVTQSFVGCLRNVYVNDISVLYEVSKSNPRCSYNGGQSPLYGCEKVSEVPISFPRSSSMLRWIKGEREQNLSVEFKIKTFHSTAIAMFVEMISRKDSGAGFDFGSLELWITEKAVILQFIPSAKELSSQENVTVPVPVADGLEHSISVVLLNSKAKLEVDGTAAFSNRYHKTLEHRGTVVLGYSLKQIDKQYGFVGCMQGIKIQEQKLDPIAIMESDAAVGLILDGCQLADHCAENNICEHDSVCFSDWDGVYCLCPNGHYEGRACHFSKYAATCDEYHRMGYLASGVYLIDVDGPGPINSTYVYCEMNKEAETGVTVVEHNFQPNHTVRAPWLPNNQYHLKYREMSREQLTKLTSISGNCEQYLQYSCTKSPISLSKRTWFRSASGDIVDYIASHTSGFCDCPADTGCDGEHCYCDLESEEPRVDQGFNRKRNQLPLMELSFIQNSEGTAQMTLGPLRCWGSESQSQEKSVTITNSNSFIRLQSWKKGDFLLHFKTHQTNSVLLYHSSDLQEAAQRDPKNRGNIFYVKILSEYQVRFYLNIGDHEITETLVAINRIDQGEWHMIKIEHDPYNVRFTLDSTKAMVALPKNLHSIADFSGILYLGGVAARISNAGVQDTEGFTGCFYGLVYNQQSVDLTQFIDGSTNGVSANCMSSCWPNPCKNGGVCQENWMHYSCLCRDPWAHTGDNCELDLNKDAVTFSGLPSSFLFFDISSFPNVLDDTIVLSFRTLITETQLLLYIHDHMGNFVQLELTDSYTITISYNSFNQIIEDSLKINETLNDGEWKQVVVENNNAYTRLMVQGQSKVIEVRRGNIQMYSLNPYRNTEQQSVFVARPSLMPEPFIHAYVGGVEEESTSIAQLIGCMRGMRIGSYIFNLTEATITLDNNTLVVLACDKGCHENSCYNHGFCVEKWKNRQFECDCTQNGFSGHRCEIEPSVRVAGNTVVQHNFTLPVVDQYSLSERLLFHFKSDLKPYSSKHTILVFVTSSQSGDYILVKLDSTGNMVLETNQGYGIYRMKVAGSFANGRQHDVSYTRDGSRMVLKVDEVKEANINYPDYPLNSIDSILIGGCISGYHECEHLANFSGCISNVAYIPKNPSMVIIRTLRDLYLDIPGIHVLGNKTSSCSTRPIEIPVTTVVPYESRATPGTFMELTMPPWKNSDLRIVTLGIQPFQVSFPSTSPTTTMIYSEQNQTYPVIIASNKAPVDDITIIIVVCIIAIFLVISLTVTLVFVRKRKQHEDVLVKKEGEVDFELKQPLNHTNSSHHTNSAPFSSRTFPQTMAKPNQTGNMNSSVPADHLAKLDEFSMISAILGPKG</sequence>
<feature type="transmembrane region" description="Helical" evidence="4">
    <location>
        <begin position="1489"/>
        <end position="1513"/>
    </location>
</feature>
<dbReference type="PROSITE" id="PS50025">
    <property type="entry name" value="LAM_G_DOMAIN"/>
    <property type="match status" value="6"/>
</dbReference>
<dbReference type="Gene3D" id="2.10.25.10">
    <property type="entry name" value="Laminin"/>
    <property type="match status" value="2"/>
</dbReference>
<feature type="domain" description="Laminin G" evidence="5">
    <location>
        <begin position="1220"/>
        <end position="1406"/>
    </location>
</feature>
<feature type="non-terminal residue" evidence="8">
    <location>
        <position position="1596"/>
    </location>
</feature>
<evidence type="ECO:0000256" key="1">
    <source>
        <dbReference type="ARBA" id="ARBA00023157"/>
    </source>
</evidence>
<proteinExistence type="predicted"/>
<evidence type="ECO:0000256" key="2">
    <source>
        <dbReference type="PROSITE-ProRule" id="PRU00076"/>
    </source>
</evidence>
<dbReference type="PANTHER" id="PTHR15036">
    <property type="entry name" value="PIKACHURIN-LIKE PROTEIN"/>
    <property type="match status" value="1"/>
</dbReference>
<comment type="caution">
    <text evidence="2">Lacks conserved residue(s) required for the propagation of feature annotation.</text>
</comment>
<dbReference type="CDD" id="cd00054">
    <property type="entry name" value="EGF_CA"/>
    <property type="match status" value="2"/>
</dbReference>
<keyword evidence="4" id="KW-0812">Transmembrane</keyword>
<feature type="domain" description="Laminin G" evidence="5">
    <location>
        <begin position="141"/>
        <end position="325"/>
    </location>
</feature>
<dbReference type="EMBL" id="CAJHNH020000170">
    <property type="protein sequence ID" value="CAG5115834.1"/>
    <property type="molecule type" value="Genomic_DNA"/>
</dbReference>
<dbReference type="SUPFAM" id="SSF49899">
    <property type="entry name" value="Concanavalin A-like lectins/glucanases"/>
    <property type="match status" value="5"/>
</dbReference>
<dbReference type="SMART" id="SM00181">
    <property type="entry name" value="EGF"/>
    <property type="match status" value="4"/>
</dbReference>
<evidence type="ECO:0000256" key="3">
    <source>
        <dbReference type="SAM" id="MobiDB-lite"/>
    </source>
</evidence>
<dbReference type="PROSITE" id="PS51406">
    <property type="entry name" value="FIBRINOGEN_C_2"/>
    <property type="match status" value="1"/>
</dbReference>
<dbReference type="Pfam" id="PF02210">
    <property type="entry name" value="Laminin_G_2"/>
    <property type="match status" value="5"/>
</dbReference>
<dbReference type="SUPFAM" id="SSF56496">
    <property type="entry name" value="Fibrinogen C-terminal domain-like"/>
    <property type="match status" value="1"/>
</dbReference>
<feature type="domain" description="Laminin G" evidence="5">
    <location>
        <begin position="334"/>
        <end position="509"/>
    </location>
</feature>
<name>A0A8S3YGY9_9EUPU</name>
<evidence type="ECO:0000313" key="9">
    <source>
        <dbReference type="Proteomes" id="UP000678393"/>
    </source>
</evidence>
<feature type="domain" description="EGF-like" evidence="6">
    <location>
        <begin position="511"/>
        <end position="549"/>
    </location>
</feature>
<feature type="compositionally biased region" description="Polar residues" evidence="3">
    <location>
        <begin position="1538"/>
        <end position="1573"/>
    </location>
</feature>
<dbReference type="InterPro" id="IPR001791">
    <property type="entry name" value="Laminin_G"/>
</dbReference>
<keyword evidence="4" id="KW-1133">Transmembrane helix</keyword>
<dbReference type="PANTHER" id="PTHR15036:SF49">
    <property type="entry name" value="AXOTACTIN"/>
    <property type="match status" value="1"/>
</dbReference>
<dbReference type="SMART" id="SM00282">
    <property type="entry name" value="LamG"/>
    <property type="match status" value="5"/>
</dbReference>
<keyword evidence="9" id="KW-1185">Reference proteome</keyword>
<feature type="non-terminal residue" evidence="8">
    <location>
        <position position="1"/>
    </location>
</feature>
<dbReference type="InterPro" id="IPR002181">
    <property type="entry name" value="Fibrinogen_a/b/g_C_dom"/>
</dbReference>
<gene>
    <name evidence="8" type="ORF">CUNI_LOCUS1392</name>
</gene>
<protein>
    <submittedName>
        <fullName evidence="8">Uncharacterized protein</fullName>
    </submittedName>
</protein>
<dbReference type="Gene3D" id="2.60.120.1000">
    <property type="match status" value="1"/>
</dbReference>
<comment type="caution">
    <text evidence="8">The sequence shown here is derived from an EMBL/GenBank/DDBJ whole genome shotgun (WGS) entry which is preliminary data.</text>
</comment>
<evidence type="ECO:0000259" key="7">
    <source>
        <dbReference type="PROSITE" id="PS51406"/>
    </source>
</evidence>
<feature type="domain" description="EGF-like" evidence="6">
    <location>
        <begin position="1176"/>
        <end position="1214"/>
    </location>
</feature>
<evidence type="ECO:0000313" key="8">
    <source>
        <dbReference type="EMBL" id="CAG5115834.1"/>
    </source>
</evidence>
<keyword evidence="2" id="KW-0245">EGF-like domain</keyword>
<reference evidence="8" key="1">
    <citation type="submission" date="2021-04" db="EMBL/GenBank/DDBJ databases">
        <authorList>
            <consortium name="Molecular Ecology Group"/>
        </authorList>
    </citation>
    <scope>NUCLEOTIDE SEQUENCE</scope>
</reference>
<organism evidence="8 9">
    <name type="scientific">Candidula unifasciata</name>
    <dbReference type="NCBI Taxonomy" id="100452"/>
    <lineage>
        <taxon>Eukaryota</taxon>
        <taxon>Metazoa</taxon>
        <taxon>Spiralia</taxon>
        <taxon>Lophotrochozoa</taxon>
        <taxon>Mollusca</taxon>
        <taxon>Gastropoda</taxon>
        <taxon>Heterobranchia</taxon>
        <taxon>Euthyneura</taxon>
        <taxon>Panpulmonata</taxon>
        <taxon>Eupulmonata</taxon>
        <taxon>Stylommatophora</taxon>
        <taxon>Helicina</taxon>
        <taxon>Helicoidea</taxon>
        <taxon>Geomitridae</taxon>
        <taxon>Candidula</taxon>
    </lineage>
</organism>
<feature type="domain" description="EGF-like" evidence="6">
    <location>
        <begin position="935"/>
        <end position="972"/>
    </location>
</feature>
<dbReference type="Gene3D" id="2.60.120.200">
    <property type="match status" value="5"/>
</dbReference>
<dbReference type="InterPro" id="IPR000742">
    <property type="entry name" value="EGF"/>
</dbReference>
<feature type="domain" description="Laminin G" evidence="5">
    <location>
        <begin position="979"/>
        <end position="1179"/>
    </location>
</feature>
<dbReference type="Proteomes" id="UP000678393">
    <property type="component" value="Unassembled WGS sequence"/>
</dbReference>
<dbReference type="InterPro" id="IPR013320">
    <property type="entry name" value="ConA-like_dom_sf"/>
</dbReference>
<feature type="domain" description="Fibrinogen C-terminal" evidence="7">
    <location>
        <begin position="548"/>
        <end position="603"/>
    </location>
</feature>
<dbReference type="InterPro" id="IPR036056">
    <property type="entry name" value="Fibrinogen-like_C"/>
</dbReference>
<dbReference type="CDD" id="cd00110">
    <property type="entry name" value="LamG"/>
    <property type="match status" value="5"/>
</dbReference>
<feature type="domain" description="Laminin G" evidence="5">
    <location>
        <begin position="1"/>
        <end position="100"/>
    </location>
</feature>
<evidence type="ECO:0000256" key="4">
    <source>
        <dbReference type="SAM" id="Phobius"/>
    </source>
</evidence>
<evidence type="ECO:0000259" key="6">
    <source>
        <dbReference type="PROSITE" id="PS50026"/>
    </source>
</evidence>
<dbReference type="PROSITE" id="PS01186">
    <property type="entry name" value="EGF_2"/>
    <property type="match status" value="1"/>
</dbReference>
<feature type="disulfide bond" evidence="2">
    <location>
        <begin position="1184"/>
        <end position="1201"/>
    </location>
</feature>
<feature type="domain" description="Laminin G" evidence="5">
    <location>
        <begin position="752"/>
        <end position="934"/>
    </location>
</feature>
<feature type="region of interest" description="Disordered" evidence="3">
    <location>
        <begin position="1535"/>
        <end position="1573"/>
    </location>
</feature>
<evidence type="ECO:0000259" key="5">
    <source>
        <dbReference type="PROSITE" id="PS50025"/>
    </source>
</evidence>